<reference evidence="2 3" key="1">
    <citation type="submission" date="2018-11" db="EMBL/GenBank/DDBJ databases">
        <title>Flavobacterium sp. nov., YIM 102600 draft genome.</title>
        <authorList>
            <person name="Li G."/>
            <person name="Jiang Y."/>
        </authorList>
    </citation>
    <scope>NUCLEOTIDE SEQUENCE [LARGE SCALE GENOMIC DNA]</scope>
    <source>
        <strain evidence="2 3">YIM 102600</strain>
    </source>
</reference>
<sequence length="171" mass="19585">MKKTLTYLTTCILISVMSCKEAHDSKLPPMEITAKKYDAVENANWLIGRWENNSAEGNFSEFWTKANDSTFQGESYFVIEKDTVFGEKVALMQRGTDFIYEARVAKQNDEKPVPFKLTSSSEKEMVWENPSHDYPNKIVYNKVGNDSLVANIFGIKDGKEKSETFKMKKVQ</sequence>
<dbReference type="RefSeq" id="WP_125012408.1">
    <property type="nucleotide sequence ID" value="NZ_RQVR01000006.1"/>
</dbReference>
<dbReference type="EMBL" id="RQVR01000006">
    <property type="protein sequence ID" value="RRJ92204.1"/>
    <property type="molecule type" value="Genomic_DNA"/>
</dbReference>
<proteinExistence type="predicted"/>
<dbReference type="InterPro" id="IPR046232">
    <property type="entry name" value="DUF6265"/>
</dbReference>
<dbReference type="PROSITE" id="PS51257">
    <property type="entry name" value="PROKAR_LIPOPROTEIN"/>
    <property type="match status" value="1"/>
</dbReference>
<feature type="domain" description="DUF6265" evidence="1">
    <location>
        <begin position="44"/>
        <end position="152"/>
    </location>
</feature>
<dbReference type="Proteomes" id="UP000271937">
    <property type="component" value="Unassembled WGS sequence"/>
</dbReference>
<name>A0A3P3WC08_9FLAO</name>
<comment type="caution">
    <text evidence="2">The sequence shown here is derived from an EMBL/GenBank/DDBJ whole genome shotgun (WGS) entry which is preliminary data.</text>
</comment>
<gene>
    <name evidence="2" type="ORF">EG849_07250</name>
</gene>
<dbReference type="AlphaFoldDB" id="A0A3P3WC08"/>
<dbReference type="Pfam" id="PF19780">
    <property type="entry name" value="DUF6265"/>
    <property type="match status" value="1"/>
</dbReference>
<evidence type="ECO:0000313" key="3">
    <source>
        <dbReference type="Proteomes" id="UP000271937"/>
    </source>
</evidence>
<dbReference type="OrthoDB" id="5382295at2"/>
<accession>A0A3P3WC08</accession>
<evidence type="ECO:0000259" key="1">
    <source>
        <dbReference type="Pfam" id="PF19780"/>
    </source>
</evidence>
<keyword evidence="3" id="KW-1185">Reference proteome</keyword>
<protein>
    <recommendedName>
        <fullName evidence="1">DUF6265 domain-containing protein</fullName>
    </recommendedName>
</protein>
<organism evidence="2 3">
    <name type="scientific">Flavobacterium macacae</name>
    <dbReference type="NCBI Taxonomy" id="2488993"/>
    <lineage>
        <taxon>Bacteria</taxon>
        <taxon>Pseudomonadati</taxon>
        <taxon>Bacteroidota</taxon>
        <taxon>Flavobacteriia</taxon>
        <taxon>Flavobacteriales</taxon>
        <taxon>Flavobacteriaceae</taxon>
        <taxon>Flavobacterium</taxon>
    </lineage>
</organism>
<evidence type="ECO:0000313" key="2">
    <source>
        <dbReference type="EMBL" id="RRJ92204.1"/>
    </source>
</evidence>